<reference evidence="2" key="1">
    <citation type="journal article" date="2023" name="Mol. Phylogenet. Evol.">
        <title>Genome-scale phylogeny and comparative genomics of the fungal order Sordariales.</title>
        <authorList>
            <person name="Hensen N."/>
            <person name="Bonometti L."/>
            <person name="Westerberg I."/>
            <person name="Brannstrom I.O."/>
            <person name="Guillou S."/>
            <person name="Cros-Aarteil S."/>
            <person name="Calhoun S."/>
            <person name="Haridas S."/>
            <person name="Kuo A."/>
            <person name="Mondo S."/>
            <person name="Pangilinan J."/>
            <person name="Riley R."/>
            <person name="LaButti K."/>
            <person name="Andreopoulos B."/>
            <person name="Lipzen A."/>
            <person name="Chen C."/>
            <person name="Yan M."/>
            <person name="Daum C."/>
            <person name="Ng V."/>
            <person name="Clum A."/>
            <person name="Steindorff A."/>
            <person name="Ohm R.A."/>
            <person name="Martin F."/>
            <person name="Silar P."/>
            <person name="Natvig D.O."/>
            <person name="Lalanne C."/>
            <person name="Gautier V."/>
            <person name="Ament-Velasquez S.L."/>
            <person name="Kruys A."/>
            <person name="Hutchinson M.I."/>
            <person name="Powell A.J."/>
            <person name="Barry K."/>
            <person name="Miller A.N."/>
            <person name="Grigoriev I.V."/>
            <person name="Debuchy R."/>
            <person name="Gladieux P."/>
            <person name="Hiltunen Thoren M."/>
            <person name="Johannesson H."/>
        </authorList>
    </citation>
    <scope>NUCLEOTIDE SEQUENCE</scope>
    <source>
        <strain evidence="2">CBS 123565</strain>
    </source>
</reference>
<dbReference type="AlphaFoldDB" id="A0AAN6UPP1"/>
<evidence type="ECO:0000313" key="3">
    <source>
        <dbReference type="Proteomes" id="UP001304895"/>
    </source>
</evidence>
<feature type="region of interest" description="Disordered" evidence="1">
    <location>
        <begin position="845"/>
        <end position="900"/>
    </location>
</feature>
<keyword evidence="3" id="KW-1185">Reference proteome</keyword>
<evidence type="ECO:0000256" key="1">
    <source>
        <dbReference type="SAM" id="MobiDB-lite"/>
    </source>
</evidence>
<reference evidence="2" key="2">
    <citation type="submission" date="2023-05" db="EMBL/GenBank/DDBJ databases">
        <authorList>
            <consortium name="Lawrence Berkeley National Laboratory"/>
            <person name="Steindorff A."/>
            <person name="Hensen N."/>
            <person name="Bonometti L."/>
            <person name="Westerberg I."/>
            <person name="Brannstrom I.O."/>
            <person name="Guillou S."/>
            <person name="Cros-Aarteil S."/>
            <person name="Calhoun S."/>
            <person name="Haridas S."/>
            <person name="Kuo A."/>
            <person name="Mondo S."/>
            <person name="Pangilinan J."/>
            <person name="Riley R."/>
            <person name="Labutti K."/>
            <person name="Andreopoulos B."/>
            <person name="Lipzen A."/>
            <person name="Chen C."/>
            <person name="Yanf M."/>
            <person name="Daum C."/>
            <person name="Ng V."/>
            <person name="Clum A."/>
            <person name="Ohm R."/>
            <person name="Martin F."/>
            <person name="Silar P."/>
            <person name="Natvig D."/>
            <person name="Lalanne C."/>
            <person name="Gautier V."/>
            <person name="Ament-Velasquez S.L."/>
            <person name="Kruys A."/>
            <person name="Hutchinson M.I."/>
            <person name="Powell A.J."/>
            <person name="Barry K."/>
            <person name="Miller A.N."/>
            <person name="Grigoriev I.V."/>
            <person name="Debuchy R."/>
            <person name="Gladieux P."/>
            <person name="Thoren M.H."/>
            <person name="Johannesson H."/>
        </authorList>
    </citation>
    <scope>NUCLEOTIDE SEQUENCE</scope>
    <source>
        <strain evidence="2">CBS 123565</strain>
    </source>
</reference>
<feature type="region of interest" description="Disordered" evidence="1">
    <location>
        <begin position="217"/>
        <end position="246"/>
    </location>
</feature>
<proteinExistence type="predicted"/>
<dbReference type="EMBL" id="MU853403">
    <property type="protein sequence ID" value="KAK4136570.1"/>
    <property type="molecule type" value="Genomic_DNA"/>
</dbReference>
<sequence>MEDEADDGEQELARTPVAERLHPSPRPIRQRRPTASSTRSGRSIGARQGPTDGVDVDSLGTGKLADLFRRLHAIPILSTTNDFPDVETLDRAGADWELGSVYKGRPQPPLGARLETVVNFLAEEDVDRCMHWTPRFAEVVSYLEWLGLEDEKRQLRKARPQTRAMFNDAVFKAKAHVLFEKHHYEPTPLEITKPPKFPLKPTRLNWMVNAHDFPVPSHNPVPDKSDLLPRPVPPRPAAPVNTLPIDGQNTAAYNTLVAHERDYWQHTPATSADPADPSELTNLAYVESGAFTTFSAASTTGWIRHDPRTPHPLLPDGTPALPANRTSLARERGARRAGLQQALHGLAALAGTLPTSHARPVVFPVSGSALAADLARRDAPQWTPPRLATADLPAGGAEWETLPTVVAYRGRAQRLRRMRELARLRVEERFAPSSRRWATLPRNLVVGGPMVWRGLDPEAQAAEDLLRTCKVVAEMLGAVERKVPRGLLTRVLRLVLEGLDGSGVPPGGVRLADEEWEAAGRLADRVPRFVDAEEVQWLRFLGSACVNRGSWEGRFVPDAPREKYKLFLIFAARVQKLLDDPNPEGLFGRYDARVTVEELLEAMNAGRKSSAVTKCEFKPHDACCWLDRLRESGHVRFQLDPACYGIVSRPKAELFPEHRVIWPTASDKRERPAFLGYIADWAAVVAQGAEPDVSDGSAISNFFSALAFRLGYTIAALEQRRTNRSRHAHPTPAHHFDESITKWTHACTTAEGQDAEPTADELRLIRTSIIDELAANKTMLGPGRTHTYFDRNGEPQTVLVRDHNWDWAAKPKPTSTATATATPHSRRRQFWSVNRWPLGSGHLSAGAEHAVRSDADTDPAQTYDPAAQDPTTDPRYTRPKLRPYRQEKVQYRPGPATYPVGDTRLQREAVEAYMVDMVHRAVGLDTYKPTWSESLARLNPFSRPSSRAGDAAKLPTVSPRAVPKSWDPQAPVGRRSASVPRRRAHDNDDDDDDGDEMEVDDGWFGFGDDDEVHNPRVDVEMAGMGEPWMVG</sequence>
<organism evidence="2 3">
    <name type="scientific">Trichocladium antarcticum</name>
    <dbReference type="NCBI Taxonomy" id="1450529"/>
    <lineage>
        <taxon>Eukaryota</taxon>
        <taxon>Fungi</taxon>
        <taxon>Dikarya</taxon>
        <taxon>Ascomycota</taxon>
        <taxon>Pezizomycotina</taxon>
        <taxon>Sordariomycetes</taxon>
        <taxon>Sordariomycetidae</taxon>
        <taxon>Sordariales</taxon>
        <taxon>Chaetomiaceae</taxon>
        <taxon>Trichocladium</taxon>
    </lineage>
</organism>
<comment type="caution">
    <text evidence="2">The sequence shown here is derived from an EMBL/GenBank/DDBJ whole genome shotgun (WGS) entry which is preliminary data.</text>
</comment>
<accession>A0AAN6UPP1</accession>
<evidence type="ECO:0000313" key="2">
    <source>
        <dbReference type="EMBL" id="KAK4136570.1"/>
    </source>
</evidence>
<feature type="region of interest" description="Disordered" evidence="1">
    <location>
        <begin position="1"/>
        <end position="58"/>
    </location>
</feature>
<gene>
    <name evidence="2" type="ORF">BT67DRAFT_416732</name>
</gene>
<feature type="compositionally biased region" description="Acidic residues" evidence="1">
    <location>
        <begin position="1"/>
        <end position="10"/>
    </location>
</feature>
<dbReference type="Proteomes" id="UP001304895">
    <property type="component" value="Unassembled WGS sequence"/>
</dbReference>
<protein>
    <submittedName>
        <fullName evidence="2">Uncharacterized protein</fullName>
    </submittedName>
</protein>
<feature type="region of interest" description="Disordered" evidence="1">
    <location>
        <begin position="939"/>
        <end position="1013"/>
    </location>
</feature>
<name>A0AAN6UPP1_9PEZI</name>
<feature type="compositionally biased region" description="Acidic residues" evidence="1">
    <location>
        <begin position="987"/>
        <end position="1011"/>
    </location>
</feature>